<dbReference type="FunFam" id="2.40.30.20:FF:000003">
    <property type="entry name" value="Riboflavin synthase, alpha subunit"/>
    <property type="match status" value="1"/>
</dbReference>
<feature type="domain" description="Lumazine-binding" evidence="12">
    <location>
        <begin position="98"/>
        <end position="194"/>
    </location>
</feature>
<dbReference type="PANTHER" id="PTHR21098:SF12">
    <property type="entry name" value="RIBOFLAVIN SYNTHASE"/>
    <property type="match status" value="1"/>
</dbReference>
<feature type="repeat" description="Lumazine-binding" evidence="11">
    <location>
        <begin position="98"/>
        <end position="194"/>
    </location>
</feature>
<sequence>MFTGIVEDLGVVESVVQGADFAKLTVSSDVVVDDHTRIGDSIAVNGVCLTVTALHGTSFTADVMHETLRRSSLGGLRRGSRVDVERAMPADGRFDGHIVSGHIDGTGVIESIRPDGIATVYTIRAPRELMRFIAEKGSIAIEGISLTVTFADERTFGVAIIPHTAANTVLPERKVGDVVNLETDPIAKYVARLLGMGGGTAAGDAGSAASGGGSHPATITESFLAQHGF</sequence>
<dbReference type="PROSITE" id="PS51177">
    <property type="entry name" value="LUMAZINE_BIND"/>
    <property type="match status" value="2"/>
</dbReference>
<comment type="caution">
    <text evidence="13">The sequence shown here is derived from an EMBL/GenBank/DDBJ whole genome shotgun (WGS) entry which is preliminary data.</text>
</comment>
<dbReference type="InterPro" id="IPR001783">
    <property type="entry name" value="Lumazine-bd"/>
</dbReference>
<dbReference type="FunFam" id="2.40.30.20:FF:000004">
    <property type="entry name" value="Riboflavin synthase, alpha subunit"/>
    <property type="match status" value="1"/>
</dbReference>
<dbReference type="Pfam" id="PF00677">
    <property type="entry name" value="Lum_binding"/>
    <property type="match status" value="2"/>
</dbReference>
<dbReference type="OrthoDB" id="9788537at2"/>
<accession>A0A2M9HAC6</accession>
<evidence type="ECO:0000256" key="11">
    <source>
        <dbReference type="PROSITE-ProRule" id="PRU00524"/>
    </source>
</evidence>
<dbReference type="EMBL" id="PEBI01000001">
    <property type="protein sequence ID" value="PJM73765.1"/>
    <property type="molecule type" value="Genomic_DNA"/>
</dbReference>
<evidence type="ECO:0000313" key="14">
    <source>
        <dbReference type="Proteomes" id="UP000229095"/>
    </source>
</evidence>
<evidence type="ECO:0000256" key="2">
    <source>
        <dbReference type="ARBA" id="ARBA00002803"/>
    </source>
</evidence>
<evidence type="ECO:0000256" key="9">
    <source>
        <dbReference type="ARBA" id="ARBA00022737"/>
    </source>
</evidence>
<evidence type="ECO:0000256" key="4">
    <source>
        <dbReference type="ARBA" id="ARBA00011233"/>
    </source>
</evidence>
<dbReference type="RefSeq" id="WP_100509910.1">
    <property type="nucleotide sequence ID" value="NZ_PEBI01000001.1"/>
</dbReference>
<dbReference type="NCBIfam" id="TIGR00187">
    <property type="entry name" value="ribE"/>
    <property type="match status" value="1"/>
</dbReference>
<gene>
    <name evidence="13" type="ORF">CS006_00845</name>
</gene>
<evidence type="ECO:0000256" key="8">
    <source>
        <dbReference type="ARBA" id="ARBA00022679"/>
    </source>
</evidence>
<keyword evidence="14" id="KW-1185">Reference proteome</keyword>
<dbReference type="SUPFAM" id="SSF63380">
    <property type="entry name" value="Riboflavin synthase domain-like"/>
    <property type="match status" value="2"/>
</dbReference>
<dbReference type="InterPro" id="IPR026017">
    <property type="entry name" value="Lumazine-bd_dom"/>
</dbReference>
<dbReference type="PIRSF" id="PIRSF000498">
    <property type="entry name" value="Riboflavin_syn_A"/>
    <property type="match status" value="1"/>
</dbReference>
<dbReference type="Proteomes" id="UP000229095">
    <property type="component" value="Unassembled WGS sequence"/>
</dbReference>
<comment type="catalytic activity">
    <reaction evidence="1">
        <text>2 6,7-dimethyl-8-(1-D-ribityl)lumazine + H(+) = 5-amino-6-(D-ribitylamino)uracil + riboflavin</text>
        <dbReference type="Rhea" id="RHEA:20772"/>
        <dbReference type="ChEBI" id="CHEBI:15378"/>
        <dbReference type="ChEBI" id="CHEBI:15934"/>
        <dbReference type="ChEBI" id="CHEBI:57986"/>
        <dbReference type="ChEBI" id="CHEBI:58201"/>
        <dbReference type="EC" id="2.5.1.9"/>
    </reaction>
</comment>
<dbReference type="NCBIfam" id="NF006767">
    <property type="entry name" value="PRK09289.1"/>
    <property type="match status" value="1"/>
</dbReference>
<comment type="pathway">
    <text evidence="3">Cofactor biosynthesis; riboflavin biosynthesis; riboflavin from 2-hydroxy-3-oxobutyl phosphate and 5-amino-6-(D-ribitylamino)uracil: step 2/2.</text>
</comment>
<evidence type="ECO:0000259" key="12">
    <source>
        <dbReference type="PROSITE" id="PS51177"/>
    </source>
</evidence>
<feature type="domain" description="Lumazine-binding" evidence="12">
    <location>
        <begin position="1"/>
        <end position="97"/>
    </location>
</feature>
<dbReference type="PANTHER" id="PTHR21098">
    <property type="entry name" value="RIBOFLAVIN SYNTHASE ALPHA CHAIN"/>
    <property type="match status" value="1"/>
</dbReference>
<name>A0A2M9HAC6_9BIFI</name>
<evidence type="ECO:0000256" key="3">
    <source>
        <dbReference type="ARBA" id="ARBA00004887"/>
    </source>
</evidence>
<evidence type="ECO:0000256" key="1">
    <source>
        <dbReference type="ARBA" id="ARBA00000968"/>
    </source>
</evidence>
<keyword evidence="8 13" id="KW-0808">Transferase</keyword>
<keyword evidence="7" id="KW-0686">Riboflavin biosynthesis</keyword>
<evidence type="ECO:0000256" key="5">
    <source>
        <dbReference type="ARBA" id="ARBA00012827"/>
    </source>
</evidence>
<keyword evidence="9" id="KW-0677">Repeat</keyword>
<dbReference type="Gene3D" id="2.40.30.20">
    <property type="match status" value="2"/>
</dbReference>
<evidence type="ECO:0000313" key="13">
    <source>
        <dbReference type="EMBL" id="PJM73765.1"/>
    </source>
</evidence>
<dbReference type="InterPro" id="IPR017938">
    <property type="entry name" value="Riboflavin_synthase-like_b-brl"/>
</dbReference>
<dbReference type="EC" id="2.5.1.9" evidence="5 10"/>
<comment type="function">
    <text evidence="2">Catalyzes the dismutation of two molecules of 6,7-dimethyl-8-ribityllumazine, resulting in the formation of riboflavin and 5-amino-6-(D-ribitylamino)uracil.</text>
</comment>
<evidence type="ECO:0000256" key="6">
    <source>
        <dbReference type="ARBA" id="ARBA00013950"/>
    </source>
</evidence>
<protein>
    <recommendedName>
        <fullName evidence="6 10">Riboflavin synthase</fullName>
        <ecNumber evidence="5 10">2.5.1.9</ecNumber>
    </recommendedName>
</protein>
<reference evidence="13 14" key="1">
    <citation type="submission" date="2017-10" db="EMBL/GenBank/DDBJ databases">
        <title>Draft genome sequences of strains TRE 1, TRE 9, TRE H and TRI 7, isolated from tamarins, belonging to four potential novel Bifidobacterium species.</title>
        <authorList>
            <person name="Mattarelli P."/>
            <person name="Modesto M."/>
            <person name="Puglisi E."/>
            <person name="Morelli L."/>
            <person name="Spezio C."/>
            <person name="Bonetti A."/>
            <person name="Sandri C."/>
        </authorList>
    </citation>
    <scope>NUCLEOTIDE SEQUENCE [LARGE SCALE GENOMIC DNA]</scope>
    <source>
        <strain evidence="14">TRE1</strain>
    </source>
</reference>
<feature type="repeat" description="Lumazine-binding" evidence="11">
    <location>
        <begin position="1"/>
        <end position="97"/>
    </location>
</feature>
<dbReference type="GO" id="GO:0009231">
    <property type="term" value="P:riboflavin biosynthetic process"/>
    <property type="evidence" value="ECO:0007669"/>
    <property type="project" value="UniProtKB-KW"/>
</dbReference>
<evidence type="ECO:0000256" key="7">
    <source>
        <dbReference type="ARBA" id="ARBA00022619"/>
    </source>
</evidence>
<dbReference type="CDD" id="cd00402">
    <property type="entry name" value="Riboflavin_synthase_like"/>
    <property type="match status" value="1"/>
</dbReference>
<proteinExistence type="predicted"/>
<dbReference type="GO" id="GO:0004746">
    <property type="term" value="F:riboflavin synthase activity"/>
    <property type="evidence" value="ECO:0007669"/>
    <property type="project" value="UniProtKB-UniRule"/>
</dbReference>
<organism evidence="13 14">
    <name type="scientific">Bifidobacterium primatium</name>
    <dbReference type="NCBI Taxonomy" id="2045438"/>
    <lineage>
        <taxon>Bacteria</taxon>
        <taxon>Bacillati</taxon>
        <taxon>Actinomycetota</taxon>
        <taxon>Actinomycetes</taxon>
        <taxon>Bifidobacteriales</taxon>
        <taxon>Bifidobacteriaceae</taxon>
        <taxon>Bifidobacterium</taxon>
    </lineage>
</organism>
<dbReference type="InterPro" id="IPR023366">
    <property type="entry name" value="ATP_synth_asu-like_sf"/>
</dbReference>
<dbReference type="AlphaFoldDB" id="A0A2M9HAC6"/>
<evidence type="ECO:0000256" key="10">
    <source>
        <dbReference type="NCBIfam" id="TIGR00187"/>
    </source>
</evidence>
<comment type="subunit">
    <text evidence="4">Homotrimer.</text>
</comment>